<protein>
    <submittedName>
        <fullName evidence="1">Uncharacterized protein</fullName>
    </submittedName>
</protein>
<dbReference type="AlphaFoldDB" id="A0A9D3VWA9"/>
<sequence length="113" mass="12665">MISSLDYGDGRITLDHDEMENIAMNYFVELFATKEGDNGMSHILCGVDKFITKEAKVELTTSYTKEEVFGALKGCKKVFIKAVLQAIPTYAMGCFLLSKSLCDEMESIVAQFW</sequence>
<reference evidence="1 2" key="1">
    <citation type="journal article" date="2021" name="Plant Biotechnol. J.">
        <title>Multi-omics assisted identification of the key and species-specific regulatory components of drought-tolerant mechanisms in Gossypium stocksii.</title>
        <authorList>
            <person name="Yu D."/>
            <person name="Ke L."/>
            <person name="Zhang D."/>
            <person name="Wu Y."/>
            <person name="Sun Y."/>
            <person name="Mei J."/>
            <person name="Sun J."/>
            <person name="Sun Y."/>
        </authorList>
    </citation>
    <scope>NUCLEOTIDE SEQUENCE [LARGE SCALE GENOMIC DNA]</scope>
    <source>
        <strain evidence="2">cv. E1</strain>
        <tissue evidence="1">Leaf</tissue>
    </source>
</reference>
<dbReference type="EMBL" id="JAIQCV010000005">
    <property type="protein sequence ID" value="KAH1097631.1"/>
    <property type="molecule type" value="Genomic_DNA"/>
</dbReference>
<dbReference type="Proteomes" id="UP000828251">
    <property type="component" value="Unassembled WGS sequence"/>
</dbReference>
<dbReference type="OrthoDB" id="1741891at2759"/>
<gene>
    <name evidence="1" type="ORF">J1N35_014552</name>
</gene>
<keyword evidence="2" id="KW-1185">Reference proteome</keyword>
<organism evidence="1 2">
    <name type="scientific">Gossypium stocksii</name>
    <dbReference type="NCBI Taxonomy" id="47602"/>
    <lineage>
        <taxon>Eukaryota</taxon>
        <taxon>Viridiplantae</taxon>
        <taxon>Streptophyta</taxon>
        <taxon>Embryophyta</taxon>
        <taxon>Tracheophyta</taxon>
        <taxon>Spermatophyta</taxon>
        <taxon>Magnoliopsida</taxon>
        <taxon>eudicotyledons</taxon>
        <taxon>Gunneridae</taxon>
        <taxon>Pentapetalae</taxon>
        <taxon>rosids</taxon>
        <taxon>malvids</taxon>
        <taxon>Malvales</taxon>
        <taxon>Malvaceae</taxon>
        <taxon>Malvoideae</taxon>
        <taxon>Gossypium</taxon>
    </lineage>
</organism>
<evidence type="ECO:0000313" key="2">
    <source>
        <dbReference type="Proteomes" id="UP000828251"/>
    </source>
</evidence>
<accession>A0A9D3VWA9</accession>
<comment type="caution">
    <text evidence="1">The sequence shown here is derived from an EMBL/GenBank/DDBJ whole genome shotgun (WGS) entry which is preliminary data.</text>
</comment>
<name>A0A9D3VWA9_9ROSI</name>
<proteinExistence type="predicted"/>
<evidence type="ECO:0000313" key="1">
    <source>
        <dbReference type="EMBL" id="KAH1097631.1"/>
    </source>
</evidence>